<evidence type="ECO:0000313" key="3">
    <source>
        <dbReference type="Proteomes" id="UP001597197"/>
    </source>
</evidence>
<sequence>MLSFDSNPDSAVSSWAETAPRNAPPKAEVAKPEAAKPTAAAAALNGRPAFNYPAPKPVGGKMRGVVELGASGFNSFIVRTDAERNWELQKAEFDNSLLMENLVSDEEIRRGLRAYIANMLDYGVAGKDIHFVVSSGALKMAAAHRIAKELTQMGYVVNRMTPEKEAALGLSVALPAPFSERAFVVDIGSGGTEISWLVDGKAQSVNTFGSKYFEYGADPAVVASEVKAKAQQVPAKLRQTCFIIGGVPYEMAKQVRQGKERYTVLDAPDAYQFDKAKSKAGLVIYRSLVEATGCKQFVFDWDANFTIGYLLSLPQ</sequence>
<dbReference type="Proteomes" id="UP001597197">
    <property type="component" value="Unassembled WGS sequence"/>
</dbReference>
<feature type="compositionally biased region" description="Polar residues" evidence="1">
    <location>
        <begin position="1"/>
        <end position="16"/>
    </location>
</feature>
<proteinExistence type="predicted"/>
<dbReference type="EMBL" id="JBHUFD010000018">
    <property type="protein sequence ID" value="MFD1875386.1"/>
    <property type="molecule type" value="Genomic_DNA"/>
</dbReference>
<feature type="region of interest" description="Disordered" evidence="1">
    <location>
        <begin position="1"/>
        <end position="40"/>
    </location>
</feature>
<reference evidence="3" key="1">
    <citation type="journal article" date="2019" name="Int. J. Syst. Evol. Microbiol.">
        <title>The Global Catalogue of Microorganisms (GCM) 10K type strain sequencing project: providing services to taxonomists for standard genome sequencing and annotation.</title>
        <authorList>
            <consortium name="The Broad Institute Genomics Platform"/>
            <consortium name="The Broad Institute Genome Sequencing Center for Infectious Disease"/>
            <person name="Wu L."/>
            <person name="Ma J."/>
        </authorList>
    </citation>
    <scope>NUCLEOTIDE SEQUENCE [LARGE SCALE GENOMIC DNA]</scope>
    <source>
        <strain evidence="3">CGMCC 1.15795</strain>
    </source>
</reference>
<keyword evidence="3" id="KW-1185">Reference proteome</keyword>
<organism evidence="2 3">
    <name type="scientific">Hymenobacter bucti</name>
    <dbReference type="NCBI Taxonomy" id="1844114"/>
    <lineage>
        <taxon>Bacteria</taxon>
        <taxon>Pseudomonadati</taxon>
        <taxon>Bacteroidota</taxon>
        <taxon>Cytophagia</taxon>
        <taxon>Cytophagales</taxon>
        <taxon>Hymenobacteraceae</taxon>
        <taxon>Hymenobacter</taxon>
    </lineage>
</organism>
<dbReference type="RefSeq" id="WP_382318008.1">
    <property type="nucleotide sequence ID" value="NZ_JBHUFD010000018.1"/>
</dbReference>
<protein>
    <recommendedName>
        <fullName evidence="4">Ppx/GppA phosphatase domain-containing protein</fullName>
    </recommendedName>
</protein>
<comment type="caution">
    <text evidence="2">The sequence shown here is derived from an EMBL/GenBank/DDBJ whole genome shotgun (WGS) entry which is preliminary data.</text>
</comment>
<evidence type="ECO:0000256" key="1">
    <source>
        <dbReference type="SAM" id="MobiDB-lite"/>
    </source>
</evidence>
<name>A0ABW4R0H1_9BACT</name>
<accession>A0ABW4R0H1</accession>
<gene>
    <name evidence="2" type="ORF">ACFSDX_23335</name>
</gene>
<evidence type="ECO:0000313" key="2">
    <source>
        <dbReference type="EMBL" id="MFD1875386.1"/>
    </source>
</evidence>
<evidence type="ECO:0008006" key="4">
    <source>
        <dbReference type="Google" id="ProtNLM"/>
    </source>
</evidence>